<proteinExistence type="predicted"/>
<reference evidence="1 2" key="1">
    <citation type="journal article" date="2024" name="Ann. Entomol. Soc. Am.">
        <title>Genomic analyses of the southern and eastern yellowjacket wasps (Hymenoptera: Vespidae) reveal evolutionary signatures of social life.</title>
        <authorList>
            <person name="Catto M.A."/>
            <person name="Caine P.B."/>
            <person name="Orr S.E."/>
            <person name="Hunt B.G."/>
            <person name="Goodisman M.A.D."/>
        </authorList>
    </citation>
    <scope>NUCLEOTIDE SEQUENCE [LARGE SCALE GENOMIC DNA]</scope>
    <source>
        <strain evidence="1">232</strain>
        <tissue evidence="1">Head and thorax</tissue>
    </source>
</reference>
<evidence type="ECO:0000313" key="2">
    <source>
        <dbReference type="Proteomes" id="UP001607303"/>
    </source>
</evidence>
<sequence length="90" mass="10171">MLPTESPFIRLLLAQVSSQEQKGEEALERKRGADKNWHRLRGFHAGNRKTLLMAIAMIPAASSTVGRVYRRSTKKNAQIPKISLNMDESH</sequence>
<evidence type="ECO:0000313" key="1">
    <source>
        <dbReference type="EMBL" id="KAL2728365.1"/>
    </source>
</evidence>
<comment type="caution">
    <text evidence="1">The sequence shown here is derived from an EMBL/GenBank/DDBJ whole genome shotgun (WGS) entry which is preliminary data.</text>
</comment>
<organism evidence="1 2">
    <name type="scientific">Vespula maculifrons</name>
    <name type="common">Eastern yellow jacket</name>
    <name type="synonym">Wasp</name>
    <dbReference type="NCBI Taxonomy" id="7453"/>
    <lineage>
        <taxon>Eukaryota</taxon>
        <taxon>Metazoa</taxon>
        <taxon>Ecdysozoa</taxon>
        <taxon>Arthropoda</taxon>
        <taxon>Hexapoda</taxon>
        <taxon>Insecta</taxon>
        <taxon>Pterygota</taxon>
        <taxon>Neoptera</taxon>
        <taxon>Endopterygota</taxon>
        <taxon>Hymenoptera</taxon>
        <taxon>Apocrita</taxon>
        <taxon>Aculeata</taxon>
        <taxon>Vespoidea</taxon>
        <taxon>Vespidae</taxon>
        <taxon>Vespinae</taxon>
        <taxon>Vespula</taxon>
    </lineage>
</organism>
<protein>
    <submittedName>
        <fullName evidence="1">Uncharacterized protein</fullName>
    </submittedName>
</protein>
<gene>
    <name evidence="1" type="ORF">V1477_017641</name>
</gene>
<dbReference type="EMBL" id="JAYRBN010000100">
    <property type="protein sequence ID" value="KAL2728365.1"/>
    <property type="molecule type" value="Genomic_DNA"/>
</dbReference>
<dbReference type="AlphaFoldDB" id="A0ABD2B6M8"/>
<name>A0ABD2B6M8_VESMC</name>
<keyword evidence="2" id="KW-1185">Reference proteome</keyword>
<accession>A0ABD2B6M8</accession>
<dbReference type="Proteomes" id="UP001607303">
    <property type="component" value="Unassembled WGS sequence"/>
</dbReference>